<accession>A0AAD7FWT1</accession>
<keyword evidence="1" id="KW-0175">Coiled coil</keyword>
<evidence type="ECO:0000256" key="1">
    <source>
        <dbReference type="SAM" id="Coils"/>
    </source>
</evidence>
<evidence type="ECO:0000313" key="3">
    <source>
        <dbReference type="Proteomes" id="UP001221142"/>
    </source>
</evidence>
<name>A0AAD7FWT1_9AGAR</name>
<evidence type="ECO:0000313" key="2">
    <source>
        <dbReference type="EMBL" id="KAJ7641614.1"/>
    </source>
</evidence>
<dbReference type="InterPro" id="IPR032675">
    <property type="entry name" value="LRR_dom_sf"/>
</dbReference>
<keyword evidence="3" id="KW-1185">Reference proteome</keyword>
<dbReference type="SUPFAM" id="SSF52047">
    <property type="entry name" value="RNI-like"/>
    <property type="match status" value="1"/>
</dbReference>
<comment type="caution">
    <text evidence="2">The sequence shown here is derived from an EMBL/GenBank/DDBJ whole genome shotgun (WGS) entry which is preliminary data.</text>
</comment>
<proteinExistence type="predicted"/>
<organism evidence="2 3">
    <name type="scientific">Roridomyces roridus</name>
    <dbReference type="NCBI Taxonomy" id="1738132"/>
    <lineage>
        <taxon>Eukaryota</taxon>
        <taxon>Fungi</taxon>
        <taxon>Dikarya</taxon>
        <taxon>Basidiomycota</taxon>
        <taxon>Agaricomycotina</taxon>
        <taxon>Agaricomycetes</taxon>
        <taxon>Agaricomycetidae</taxon>
        <taxon>Agaricales</taxon>
        <taxon>Marasmiineae</taxon>
        <taxon>Mycenaceae</taxon>
        <taxon>Roridomyces</taxon>
    </lineage>
</organism>
<sequence>MLLSQNMLIHDLETQIHEIAEEIERQKHTLRRLEYSKSLLQRELNSRCDPFAKLPINISSAIFRLSVPLHSFRPGIETEPILLLNICHAWTDIALSTPALWTTIRINFPCPSSSIHILQTFLQRARSHPLDLRIMMEGKVDREMCALIERHSWHIQCLDIFLADRNNSHDFPFQETVVAPLSLLRDLRIVGGDGTLKFAWSPILHLLRRSPNLADLSLEHMNLVDIQPFTEPVVFPHLRRLGLGQNPWDTRSDDEILQCITAPRVKSLSISSMHLESNQLQPFFERSSYALQRLAFDCFQMSGPLEQVDQILEMVPTVTHLDILLPFPEFIQRLSLLLTRCWPGNRVLPSLKAVVFRFTSLESSVAAARLGFG</sequence>
<dbReference type="Proteomes" id="UP001221142">
    <property type="component" value="Unassembled WGS sequence"/>
</dbReference>
<dbReference type="AlphaFoldDB" id="A0AAD7FWT1"/>
<gene>
    <name evidence="2" type="ORF">FB45DRAFT_1125547</name>
</gene>
<protein>
    <recommendedName>
        <fullName evidence="4">F-box domain-containing protein</fullName>
    </recommendedName>
</protein>
<evidence type="ECO:0008006" key="4">
    <source>
        <dbReference type="Google" id="ProtNLM"/>
    </source>
</evidence>
<dbReference type="Gene3D" id="3.80.10.10">
    <property type="entry name" value="Ribonuclease Inhibitor"/>
    <property type="match status" value="1"/>
</dbReference>
<reference evidence="2" key="1">
    <citation type="submission" date="2023-03" db="EMBL/GenBank/DDBJ databases">
        <title>Massive genome expansion in bonnet fungi (Mycena s.s.) driven by repeated elements and novel gene families across ecological guilds.</title>
        <authorList>
            <consortium name="Lawrence Berkeley National Laboratory"/>
            <person name="Harder C.B."/>
            <person name="Miyauchi S."/>
            <person name="Viragh M."/>
            <person name="Kuo A."/>
            <person name="Thoen E."/>
            <person name="Andreopoulos B."/>
            <person name="Lu D."/>
            <person name="Skrede I."/>
            <person name="Drula E."/>
            <person name="Henrissat B."/>
            <person name="Morin E."/>
            <person name="Kohler A."/>
            <person name="Barry K."/>
            <person name="LaButti K."/>
            <person name="Morin E."/>
            <person name="Salamov A."/>
            <person name="Lipzen A."/>
            <person name="Mereny Z."/>
            <person name="Hegedus B."/>
            <person name="Baldrian P."/>
            <person name="Stursova M."/>
            <person name="Weitz H."/>
            <person name="Taylor A."/>
            <person name="Grigoriev I.V."/>
            <person name="Nagy L.G."/>
            <person name="Martin F."/>
            <person name="Kauserud H."/>
        </authorList>
    </citation>
    <scope>NUCLEOTIDE SEQUENCE</scope>
    <source>
        <strain evidence="2">9284</strain>
    </source>
</reference>
<dbReference type="EMBL" id="JARKIF010000004">
    <property type="protein sequence ID" value="KAJ7641614.1"/>
    <property type="molecule type" value="Genomic_DNA"/>
</dbReference>
<feature type="coiled-coil region" evidence="1">
    <location>
        <begin position="9"/>
        <end position="43"/>
    </location>
</feature>